<accession>A0A327YVL5</accession>
<protein>
    <submittedName>
        <fullName evidence="4">Putative secreted protein (Por secretion system target)</fullName>
    </submittedName>
</protein>
<feature type="signal peptide" evidence="2">
    <location>
        <begin position="1"/>
        <end position="18"/>
    </location>
</feature>
<gene>
    <name evidence="4" type="ORF">B0I03_101443</name>
</gene>
<dbReference type="RefSeq" id="WP_181452322.1">
    <property type="nucleotide sequence ID" value="NZ_QLMI01000001.1"/>
</dbReference>
<feature type="domain" description="Secretion system C-terminal sorting" evidence="3">
    <location>
        <begin position="260"/>
        <end position="328"/>
    </location>
</feature>
<evidence type="ECO:0000256" key="1">
    <source>
        <dbReference type="ARBA" id="ARBA00022729"/>
    </source>
</evidence>
<dbReference type="Pfam" id="PF18962">
    <property type="entry name" value="Por_Secre_tail"/>
    <property type="match status" value="1"/>
</dbReference>
<evidence type="ECO:0000256" key="2">
    <source>
        <dbReference type="SAM" id="SignalP"/>
    </source>
</evidence>
<evidence type="ECO:0000259" key="3">
    <source>
        <dbReference type="Pfam" id="PF18962"/>
    </source>
</evidence>
<sequence>MKKTLLTLSLFASFFSFSQVLQSENFDALTLGDVGTDVTGVTAGQGGYYTANGTNASYQIVSETTGKSLQITGSNTATGSRFMWKDGLVSAWAGRTSGNEVINIEFDLFTGGATTSKNRQNLYLYNAAGDRVLVGLSFVAETKTLLGVCYLDNAGTFGNYSLNLGASPIVLSGNQWVRIGMSFNKTTGEVFWKGPGFYGSFDGAAAGSDPAEIDYIMSSGTANAVAYTGKFDNLVSWANNVENLLGTNDFEVNKLDLITLYPNPTTSILNISNNNNLDIKNISVVDINGRVVKNQEGSLTQINVSDLNAGVYFVTIEAAEGKTTKKFIKQ</sequence>
<dbReference type="InterPro" id="IPR026444">
    <property type="entry name" value="Secre_tail"/>
</dbReference>
<evidence type="ECO:0000313" key="4">
    <source>
        <dbReference type="EMBL" id="RAK25278.1"/>
    </source>
</evidence>
<evidence type="ECO:0000313" key="5">
    <source>
        <dbReference type="Proteomes" id="UP000249620"/>
    </source>
</evidence>
<proteinExistence type="predicted"/>
<keyword evidence="5" id="KW-1185">Reference proteome</keyword>
<dbReference type="Proteomes" id="UP000249620">
    <property type="component" value="Unassembled WGS sequence"/>
</dbReference>
<organism evidence="4 5">
    <name type="scientific">Flavobacterium aquaticum</name>
    <dbReference type="NCBI Taxonomy" id="1236486"/>
    <lineage>
        <taxon>Bacteria</taxon>
        <taxon>Pseudomonadati</taxon>
        <taxon>Bacteroidota</taxon>
        <taxon>Flavobacteriia</taxon>
        <taxon>Flavobacteriales</taxon>
        <taxon>Flavobacteriaceae</taxon>
        <taxon>Flavobacterium</taxon>
    </lineage>
</organism>
<name>A0A327YVL5_9FLAO</name>
<dbReference type="NCBIfam" id="TIGR04183">
    <property type="entry name" value="Por_Secre_tail"/>
    <property type="match status" value="1"/>
</dbReference>
<keyword evidence="1 2" id="KW-0732">Signal</keyword>
<dbReference type="AlphaFoldDB" id="A0A327YVL5"/>
<comment type="caution">
    <text evidence="4">The sequence shown here is derived from an EMBL/GenBank/DDBJ whole genome shotgun (WGS) entry which is preliminary data.</text>
</comment>
<reference evidence="4 5" key="1">
    <citation type="submission" date="2018-06" db="EMBL/GenBank/DDBJ databases">
        <title>Genomic Encyclopedia of Type Strains, Phase III (KMG-III): the genomes of soil and plant-associated and newly described type strains.</title>
        <authorList>
            <person name="Whitman W."/>
        </authorList>
    </citation>
    <scope>NUCLEOTIDE SEQUENCE [LARGE SCALE GENOMIC DNA]</scope>
    <source>
        <strain evidence="4 5">CGMCC 1.12398</strain>
    </source>
</reference>
<dbReference type="EMBL" id="QLMI01000001">
    <property type="protein sequence ID" value="RAK25278.1"/>
    <property type="molecule type" value="Genomic_DNA"/>
</dbReference>
<feature type="chain" id="PRO_5016275500" evidence="2">
    <location>
        <begin position="19"/>
        <end position="330"/>
    </location>
</feature>